<evidence type="ECO:0000256" key="3">
    <source>
        <dbReference type="ARBA" id="ARBA00023038"/>
    </source>
</evidence>
<dbReference type="Proteomes" id="UP000549394">
    <property type="component" value="Unassembled WGS sequence"/>
</dbReference>
<evidence type="ECO:0000256" key="1">
    <source>
        <dbReference type="ARBA" id="ARBA00022723"/>
    </source>
</evidence>
<dbReference type="Pfam" id="PF00412">
    <property type="entry name" value="LIM"/>
    <property type="match status" value="1"/>
</dbReference>
<protein>
    <recommendedName>
        <fullName evidence="6">LIM zinc-binding domain-containing protein</fullName>
    </recommendedName>
</protein>
<keyword evidence="1 4" id="KW-0479">Metal-binding</keyword>
<gene>
    <name evidence="7" type="ORF">DGYR_LOCUS5662</name>
</gene>
<dbReference type="OrthoDB" id="6129702at2759"/>
<feature type="region of interest" description="Disordered" evidence="5">
    <location>
        <begin position="247"/>
        <end position="275"/>
    </location>
</feature>
<evidence type="ECO:0000256" key="4">
    <source>
        <dbReference type="PROSITE-ProRule" id="PRU00125"/>
    </source>
</evidence>
<dbReference type="InterPro" id="IPR001781">
    <property type="entry name" value="Znf_LIM"/>
</dbReference>
<proteinExistence type="predicted"/>
<name>A0A7I8VM57_9ANNE</name>
<dbReference type="Pfam" id="PF23265">
    <property type="entry name" value="Ig-like_KY"/>
    <property type="match status" value="1"/>
</dbReference>
<evidence type="ECO:0000259" key="6">
    <source>
        <dbReference type="PROSITE" id="PS50023"/>
    </source>
</evidence>
<keyword evidence="8" id="KW-1185">Reference proteome</keyword>
<feature type="domain" description="LIM zinc-binding" evidence="6">
    <location>
        <begin position="24"/>
        <end position="85"/>
    </location>
</feature>
<dbReference type="AlphaFoldDB" id="A0A7I8VM57"/>
<comment type="caution">
    <text evidence="7">The sequence shown here is derived from an EMBL/GenBank/DDBJ whole genome shotgun (WGS) entry which is preliminary data.</text>
</comment>
<dbReference type="PANTHER" id="PTHR47020:SF1">
    <property type="entry name" value="HILLARIN"/>
    <property type="match status" value="1"/>
</dbReference>
<reference evidence="7 8" key="1">
    <citation type="submission" date="2020-08" db="EMBL/GenBank/DDBJ databases">
        <authorList>
            <person name="Hejnol A."/>
        </authorList>
    </citation>
    <scope>NUCLEOTIDE SEQUENCE [LARGE SCALE GENOMIC DNA]</scope>
</reference>
<evidence type="ECO:0000256" key="5">
    <source>
        <dbReference type="SAM" id="MobiDB-lite"/>
    </source>
</evidence>
<accession>A0A7I8VM57</accession>
<dbReference type="InterPro" id="IPR056564">
    <property type="entry name" value="Ig-like_KY"/>
</dbReference>
<keyword evidence="3 4" id="KW-0440">LIM domain</keyword>
<dbReference type="PROSITE" id="PS50023">
    <property type="entry name" value="LIM_DOMAIN_2"/>
    <property type="match status" value="1"/>
</dbReference>
<dbReference type="PROSITE" id="PS00478">
    <property type="entry name" value="LIM_DOMAIN_1"/>
    <property type="match status" value="1"/>
</dbReference>
<keyword evidence="2 4" id="KW-0862">Zinc</keyword>
<dbReference type="InterPro" id="IPR053041">
    <property type="entry name" value="Transglut-like_Superfamily_Mod"/>
</dbReference>
<dbReference type="Gene3D" id="2.10.110.10">
    <property type="entry name" value="Cysteine Rich Protein"/>
    <property type="match status" value="1"/>
</dbReference>
<evidence type="ECO:0000256" key="2">
    <source>
        <dbReference type="ARBA" id="ARBA00022833"/>
    </source>
</evidence>
<evidence type="ECO:0000313" key="7">
    <source>
        <dbReference type="EMBL" id="CAD5117098.1"/>
    </source>
</evidence>
<dbReference type="EMBL" id="CAJFCJ010000007">
    <property type="protein sequence ID" value="CAD5117098.1"/>
    <property type="molecule type" value="Genomic_DNA"/>
</dbReference>
<organism evidence="7 8">
    <name type="scientific">Dimorphilus gyrociliatus</name>
    <dbReference type="NCBI Taxonomy" id="2664684"/>
    <lineage>
        <taxon>Eukaryota</taxon>
        <taxon>Metazoa</taxon>
        <taxon>Spiralia</taxon>
        <taxon>Lophotrochozoa</taxon>
        <taxon>Annelida</taxon>
        <taxon>Polychaeta</taxon>
        <taxon>Polychaeta incertae sedis</taxon>
        <taxon>Dinophilidae</taxon>
        <taxon>Dimorphilus</taxon>
    </lineage>
</organism>
<dbReference type="GO" id="GO:0046872">
    <property type="term" value="F:metal ion binding"/>
    <property type="evidence" value="ECO:0007669"/>
    <property type="project" value="UniProtKB-KW"/>
</dbReference>
<dbReference type="SMART" id="SM00132">
    <property type="entry name" value="LIM"/>
    <property type="match status" value="1"/>
</dbReference>
<sequence length="808" mass="92566">MCDSNVESIFATLQRSTISSISGEICKRCGKKVYPVERIDVGLVFHRSCFKCKQCEIQLSLKSFQLSRDEQDVFCGNHVAIANAQINRDSLHIQQAIQSQKIFSQRPGVTPTLQRKNTFHPIHELETSGVINAQSALEENHREEEDELYRQMFDERRAQLRALDRQMQTERENAVSLLMRYFDTKQTSTNEREAIIRNLDRMLTGQRTERAQELLKLIALEEQAAVTRMIEKHSKEMFLLIHNKDRSISSEDGSSSRQTHEQTEEEVQLLADPPPAPPLSSKFDLFDSPKIFRHLDRQALRVAGQQYESFTELVKVLTANCKSDLEKVRVIFKWMSTSQITEEADPESPLGLLRGVQLGTESYHDLFKRLCGYAGLRCKLIDGVSKAAGYKPGMSLMKFRNQWTAVYVDDAWRFINCNWGARHAKNSSGDLTYEVDEFYFLTDPEDHIYQHLPDDPEWQLLEIPVSKIDFQSLPVVKSPFFNQSLTLTGVFSGLLTTDQFGNVQVRLRSPKRLNIAGKLERLKNSLSRPSQNAELENRTFVVLKNSNEYVVQARPPTMGKFLLEIYVESEWMDGELDAACSFLVKSNIVAPHANITFPPVGLVGSLTPKLKEFSHKDAYIACNNASCKIRVLMNTEIEDSDHLSLKFRLWDSTKNRLIDRDKFALIVSRDDRTIAIEALTATRAIYLLSIFVNGECSFKYLIENYSNAEPKIRPFPKPTKRWPAIGCELRAPLTRYLPANNQVRFDFLARNAKRMVISIGEDWVDLIESRGTWTGQVQTDKQGNLIIYASFDGRKLKPLLEYTVQTMR</sequence>
<evidence type="ECO:0000313" key="8">
    <source>
        <dbReference type="Proteomes" id="UP000549394"/>
    </source>
</evidence>
<dbReference type="PANTHER" id="PTHR47020">
    <property type="entry name" value="HILLARIN"/>
    <property type="match status" value="1"/>
</dbReference>